<evidence type="ECO:0000259" key="1">
    <source>
        <dbReference type="PROSITE" id="PS50166"/>
    </source>
</evidence>
<dbReference type="OMA" id="INSKQAC"/>
<dbReference type="InterPro" id="IPR001494">
    <property type="entry name" value="Importin-beta_N"/>
</dbReference>
<gene>
    <name evidence="2" type="ORF">POCTA_138.1.T0270007</name>
</gene>
<feature type="domain" description="Importin N-terminal" evidence="1">
    <location>
        <begin position="147"/>
        <end position="228"/>
    </location>
</feature>
<dbReference type="GO" id="GO:0031267">
    <property type="term" value="F:small GTPase binding"/>
    <property type="evidence" value="ECO:0007669"/>
    <property type="project" value="InterPro"/>
</dbReference>
<dbReference type="Pfam" id="PF03810">
    <property type="entry name" value="IBN_N"/>
    <property type="match status" value="1"/>
</dbReference>
<comment type="caution">
    <text evidence="2">The sequence shown here is derived from an EMBL/GenBank/DDBJ whole genome shotgun (WGS) entry which is preliminary data.</text>
</comment>
<sequence>MKKNQIASNKSNRGTLQILNFRNLILTRQVCYDIVEYNKLLQKVEILFQFSSFQEGERSETSRFIKNMQNHINTQTSIFFWIRADSFMTDYNSDKQIEIKIEFFLIAIILIFNQNKSQYFIFLMLNNIYERIIVAYTSIDQNQRISAEKDLNLLEEQDANLCGYLLELIQTQQQNSQIKFFTIIHLKNVIKRRWKAFKQMVGCEKRQNYFAENQKNQIKELVLQFYCQEQVGQLKQEILQILYEICSSDYPFKYPLLLKYINQQLEVNNLDEQLLQFLKQIFKIMPKNQQKNDQYNCLWSKIATLWVRADNLNNYTQQSLLLLDKMFTNFILSYHSNVFKDEIQQIFSSMLQKIAILLQSDSQQQYHKNITHLISKCSKLVANYPFQITQNLPDYLQMLSITINSNKKIITKGGLISFIRFLKLSQFFLTDDLLLLNMKKNTEQEKQLVLKEKQVVDTIVKQFFEKESQNFIQRFLTLITSSNEISIEDMIEQEEENEFEKILHPKDAEIFSLALIAAELLIVRAPSICSNLLQGYIDQTIQAQFQINPNVLESLLILIGLIPRIQSKLKFQFQIQYPIIIQYLQTSNQLHHQRRLSILLNRLILILDQNQILSSLQVAGNLLSTSQDSIIQYQSLLCIKQVAANYQGNIQWSQILVTVCPYIVALLKCLKRTTIITPLLDLLSKLIEKCQSESTEVVVRAIENSGLFQLMQSKFQEAEENLLIIDQVCQMLKTLIVAYPLGTKIPHIFQMALVLVVNNINSKQACILELALLLLREYDEQLQNFPIDQLISILQQNLESLLSDTSQINSCIIISIIEELYLLNTFSLNDFSNHIPYLESRYSQRDTNVKNSVLGLTTTLILMLLNNNRQDIAIFSGLIQVILSDLLEPEMNEILENKFRIEIQIVSILNRFIILARDNFFSFVQQNSISFEKYIQSWMKKSEILESEKSIKLNVIAFLLIIDYVQPNIFIQYFTQIATQYARFSKKQFIQKTITVLTPNQRLSQHRASIRKEKIRNTQMHNEHNLQQFFKQKIQDYILKHNLSQDLTVIQTLQMIS</sequence>
<keyword evidence="3" id="KW-1185">Reference proteome</keyword>
<proteinExistence type="predicted"/>
<accession>A0A8S1THP8</accession>
<dbReference type="SMART" id="SM00913">
    <property type="entry name" value="IBN_N"/>
    <property type="match status" value="1"/>
</dbReference>
<evidence type="ECO:0000313" key="3">
    <source>
        <dbReference type="Proteomes" id="UP000683925"/>
    </source>
</evidence>
<name>A0A8S1THP8_PAROT</name>
<dbReference type="PROSITE" id="PS50166">
    <property type="entry name" value="IMPORTIN_B_NT"/>
    <property type="match status" value="1"/>
</dbReference>
<dbReference type="EMBL" id="CAJJDP010000027">
    <property type="protein sequence ID" value="CAD8152725.1"/>
    <property type="molecule type" value="Genomic_DNA"/>
</dbReference>
<organism evidence="2 3">
    <name type="scientific">Paramecium octaurelia</name>
    <dbReference type="NCBI Taxonomy" id="43137"/>
    <lineage>
        <taxon>Eukaryota</taxon>
        <taxon>Sar</taxon>
        <taxon>Alveolata</taxon>
        <taxon>Ciliophora</taxon>
        <taxon>Intramacronucleata</taxon>
        <taxon>Oligohymenophorea</taxon>
        <taxon>Peniculida</taxon>
        <taxon>Parameciidae</taxon>
        <taxon>Paramecium</taxon>
    </lineage>
</organism>
<dbReference type="AlphaFoldDB" id="A0A8S1THP8"/>
<dbReference type="GO" id="GO:0006886">
    <property type="term" value="P:intracellular protein transport"/>
    <property type="evidence" value="ECO:0007669"/>
    <property type="project" value="InterPro"/>
</dbReference>
<protein>
    <recommendedName>
        <fullName evidence="1">Importin N-terminal domain-containing protein</fullName>
    </recommendedName>
</protein>
<evidence type="ECO:0000313" key="2">
    <source>
        <dbReference type="EMBL" id="CAD8152725.1"/>
    </source>
</evidence>
<reference evidence="2" key="1">
    <citation type="submission" date="2021-01" db="EMBL/GenBank/DDBJ databases">
        <authorList>
            <consortium name="Genoscope - CEA"/>
            <person name="William W."/>
        </authorList>
    </citation>
    <scope>NUCLEOTIDE SEQUENCE</scope>
</reference>
<dbReference type="OrthoDB" id="361693at2759"/>
<dbReference type="Proteomes" id="UP000683925">
    <property type="component" value="Unassembled WGS sequence"/>
</dbReference>